<dbReference type="Proteomes" id="UP000030185">
    <property type="component" value="Unassembled WGS sequence"/>
</dbReference>
<dbReference type="EMBL" id="BBLT01000009">
    <property type="protein sequence ID" value="GAL86700.1"/>
    <property type="molecule type" value="Genomic_DNA"/>
</dbReference>
<dbReference type="PANTHER" id="PTHR43585">
    <property type="entry name" value="FUMIPYRROLE BIOSYNTHESIS PROTEIN C"/>
    <property type="match status" value="1"/>
</dbReference>
<dbReference type="RefSeq" id="WP_045467077.1">
    <property type="nucleotide sequence ID" value="NZ_BBLT01000009.1"/>
</dbReference>
<name>A0A098LI94_9BACT</name>
<proteinExistence type="predicted"/>
<dbReference type="InterPro" id="IPR013815">
    <property type="entry name" value="ATP_grasp_subdomain_1"/>
</dbReference>
<dbReference type="GO" id="GO:0046872">
    <property type="term" value="F:metal ion binding"/>
    <property type="evidence" value="ECO:0007669"/>
    <property type="project" value="InterPro"/>
</dbReference>
<dbReference type="OrthoDB" id="9803907at2"/>
<dbReference type="GO" id="GO:0005524">
    <property type="term" value="F:ATP binding"/>
    <property type="evidence" value="ECO:0007669"/>
    <property type="project" value="UniProtKB-UniRule"/>
</dbReference>
<evidence type="ECO:0000313" key="7">
    <source>
        <dbReference type="Proteomes" id="UP000030185"/>
    </source>
</evidence>
<dbReference type="AlphaFoldDB" id="A0A098LI94"/>
<dbReference type="InterPro" id="IPR011761">
    <property type="entry name" value="ATP-grasp"/>
</dbReference>
<dbReference type="InterPro" id="IPR005479">
    <property type="entry name" value="CPAse_ATP-bd"/>
</dbReference>
<sequence>MKKSKRILFLGGSKFQIPPIIYAKSQGHHVITCDYLPDNPGHQFADEYCNLSTTDFDAVLQLAKERNVDGIVAYASDPAAPTQAYVANEMGLPSNPYESVKILARKDLFRDFLSKNNFYVPKSQSFYSLEDSLNWFRKINRPVIVKPVDSSGSKGVSKIYDESQLEESFNYALSFSREKKVAIEEFFVRDGYQVAGDGFVVNGKLVFRCWANEHFDKLCNPFVPIGESFPSIMTEKTLEQAHRETQRLLDLLKIQQGALNFDFHYDKNGDFSFLELGPRNGGNLIPEVIKYSTDVDLVKYTVDSALGVDCSELSQVEAVGFHSSYMLHALEDGIVKDIWYSKEIRKNILEESIFIKKGDKVSRFNGSNHTLGTMIMKFESRDDMIEKMDNMEKYLKVVLE</sequence>
<accession>A0A098LI94</accession>
<dbReference type="SUPFAM" id="SSF52440">
    <property type="entry name" value="PreATP-grasp domain"/>
    <property type="match status" value="1"/>
</dbReference>
<dbReference type="InterPro" id="IPR052032">
    <property type="entry name" value="ATP-dep_AA_Ligase"/>
</dbReference>
<keyword evidence="3 4" id="KW-0067">ATP-binding</keyword>
<dbReference type="SUPFAM" id="SSF56059">
    <property type="entry name" value="Glutathione synthetase ATP-binding domain-like"/>
    <property type="match status" value="1"/>
</dbReference>
<dbReference type="PANTHER" id="PTHR43585:SF2">
    <property type="entry name" value="ATP-GRASP ENZYME FSQD"/>
    <property type="match status" value="1"/>
</dbReference>
<reference evidence="6 7" key="1">
    <citation type="submission" date="2014-09" db="EMBL/GenBank/DDBJ databases">
        <title>Sporocytophaga myxococcoides PG-01 genome sequencing.</title>
        <authorList>
            <person name="Liu L."/>
            <person name="Gao P.J."/>
            <person name="Chen G.J."/>
            <person name="Wang L.S."/>
        </authorList>
    </citation>
    <scope>NUCLEOTIDE SEQUENCE [LARGE SCALE GENOMIC DNA]</scope>
    <source>
        <strain evidence="6 7">PG-01</strain>
    </source>
</reference>
<dbReference type="GO" id="GO:0016874">
    <property type="term" value="F:ligase activity"/>
    <property type="evidence" value="ECO:0007669"/>
    <property type="project" value="UniProtKB-KW"/>
</dbReference>
<dbReference type="Pfam" id="PF02786">
    <property type="entry name" value="CPSase_L_D2"/>
    <property type="match status" value="1"/>
</dbReference>
<organism evidence="6 7">
    <name type="scientific">Sporocytophaga myxococcoides</name>
    <dbReference type="NCBI Taxonomy" id="153721"/>
    <lineage>
        <taxon>Bacteria</taxon>
        <taxon>Pseudomonadati</taxon>
        <taxon>Bacteroidota</taxon>
        <taxon>Cytophagia</taxon>
        <taxon>Cytophagales</taxon>
        <taxon>Cytophagaceae</taxon>
        <taxon>Sporocytophaga</taxon>
    </lineage>
</organism>
<keyword evidence="1" id="KW-0436">Ligase</keyword>
<gene>
    <name evidence="6" type="ORF">MYP_3930</name>
</gene>
<evidence type="ECO:0000256" key="2">
    <source>
        <dbReference type="ARBA" id="ARBA00022741"/>
    </source>
</evidence>
<evidence type="ECO:0000313" key="6">
    <source>
        <dbReference type="EMBL" id="GAL86700.1"/>
    </source>
</evidence>
<evidence type="ECO:0000256" key="1">
    <source>
        <dbReference type="ARBA" id="ARBA00022598"/>
    </source>
</evidence>
<keyword evidence="7" id="KW-1185">Reference proteome</keyword>
<dbReference type="STRING" id="153721.MYP_3930"/>
<dbReference type="eggNOG" id="COG0027">
    <property type="taxonomic scope" value="Bacteria"/>
</dbReference>
<dbReference type="Gene3D" id="3.40.50.20">
    <property type="match status" value="1"/>
</dbReference>
<evidence type="ECO:0000259" key="5">
    <source>
        <dbReference type="PROSITE" id="PS50975"/>
    </source>
</evidence>
<evidence type="ECO:0000256" key="3">
    <source>
        <dbReference type="ARBA" id="ARBA00022840"/>
    </source>
</evidence>
<evidence type="ECO:0000256" key="4">
    <source>
        <dbReference type="PROSITE-ProRule" id="PRU00409"/>
    </source>
</evidence>
<comment type="caution">
    <text evidence="6">The sequence shown here is derived from an EMBL/GenBank/DDBJ whole genome shotgun (WGS) entry which is preliminary data.</text>
</comment>
<dbReference type="Gene3D" id="3.30.470.20">
    <property type="entry name" value="ATP-grasp fold, B domain"/>
    <property type="match status" value="1"/>
</dbReference>
<dbReference type="InterPro" id="IPR016185">
    <property type="entry name" value="PreATP-grasp_dom_sf"/>
</dbReference>
<protein>
    <submittedName>
        <fullName evidence="6">Carbamoyl-phosphate-synthetase</fullName>
    </submittedName>
</protein>
<dbReference type="Gene3D" id="3.30.1490.20">
    <property type="entry name" value="ATP-grasp fold, A domain"/>
    <property type="match status" value="1"/>
</dbReference>
<feature type="domain" description="ATP-grasp" evidence="5">
    <location>
        <begin position="110"/>
        <end position="306"/>
    </location>
</feature>
<keyword evidence="2 4" id="KW-0547">Nucleotide-binding</keyword>
<dbReference type="PROSITE" id="PS50975">
    <property type="entry name" value="ATP_GRASP"/>
    <property type="match status" value="1"/>
</dbReference>